<protein>
    <recommendedName>
        <fullName evidence="2">BHLH domain-containing protein</fullName>
    </recommendedName>
</protein>
<dbReference type="EMBL" id="KQ417204">
    <property type="protein sequence ID" value="KOF93313.1"/>
    <property type="molecule type" value="Genomic_DNA"/>
</dbReference>
<dbReference type="GO" id="GO:0070888">
    <property type="term" value="F:E-box binding"/>
    <property type="evidence" value="ECO:0007669"/>
    <property type="project" value="TreeGrafter"/>
</dbReference>
<dbReference type="InterPro" id="IPR050359">
    <property type="entry name" value="bHLH_transcription_factors"/>
</dbReference>
<proteinExistence type="predicted"/>
<dbReference type="InterPro" id="IPR011598">
    <property type="entry name" value="bHLH_dom"/>
</dbReference>
<dbReference type="GO" id="GO:0007423">
    <property type="term" value="P:sensory organ development"/>
    <property type="evidence" value="ECO:0007669"/>
    <property type="project" value="TreeGrafter"/>
</dbReference>
<dbReference type="GO" id="GO:0061564">
    <property type="term" value="P:axon development"/>
    <property type="evidence" value="ECO:0007669"/>
    <property type="project" value="TreeGrafter"/>
</dbReference>
<dbReference type="Pfam" id="PF00010">
    <property type="entry name" value="HLH"/>
    <property type="match status" value="1"/>
</dbReference>
<dbReference type="PROSITE" id="PS50888">
    <property type="entry name" value="BHLH"/>
    <property type="match status" value="1"/>
</dbReference>
<organism evidence="3">
    <name type="scientific">Octopus bimaculoides</name>
    <name type="common">California two-spotted octopus</name>
    <dbReference type="NCBI Taxonomy" id="37653"/>
    <lineage>
        <taxon>Eukaryota</taxon>
        <taxon>Metazoa</taxon>
        <taxon>Spiralia</taxon>
        <taxon>Lophotrochozoa</taxon>
        <taxon>Mollusca</taxon>
        <taxon>Cephalopoda</taxon>
        <taxon>Coleoidea</taxon>
        <taxon>Octopodiformes</taxon>
        <taxon>Octopoda</taxon>
        <taxon>Incirrata</taxon>
        <taxon>Octopodidae</taxon>
        <taxon>Octopus</taxon>
    </lineage>
</organism>
<sequence>MRSKVKEMTSSLDFDIQGEGTNDSVWDIPGMRASDYHMRKRGAKREGPSSPSDSGASSTTEDSVESRRAKCARKSSRRRKVLSARERNMRRLESNERERMRMHSLNDAFQELREVIPHVNLDRKLSKIETLTLAKNYIKALTNVICEMRGEPTPYKFEFISDENDVTACEHTSTHNKDTCESCIKRAKQKKEKTSTIKEQDSQGISISHNEEEEVNKEKSNLCVC</sequence>
<dbReference type="GO" id="GO:0005634">
    <property type="term" value="C:nucleus"/>
    <property type="evidence" value="ECO:0007669"/>
    <property type="project" value="TreeGrafter"/>
</dbReference>
<dbReference type="OrthoDB" id="5969565at2759"/>
<feature type="compositionally biased region" description="Low complexity" evidence="1">
    <location>
        <begin position="48"/>
        <end position="58"/>
    </location>
</feature>
<feature type="region of interest" description="Disordered" evidence="1">
    <location>
        <begin position="191"/>
        <end position="213"/>
    </location>
</feature>
<dbReference type="GO" id="GO:0045944">
    <property type="term" value="P:positive regulation of transcription by RNA polymerase II"/>
    <property type="evidence" value="ECO:0007669"/>
    <property type="project" value="TreeGrafter"/>
</dbReference>
<dbReference type="STRING" id="37653.A0A0L8HVQ7"/>
<dbReference type="Gene3D" id="4.10.280.10">
    <property type="entry name" value="Helix-loop-helix DNA-binding domain"/>
    <property type="match status" value="1"/>
</dbReference>
<feature type="compositionally biased region" description="Basic and acidic residues" evidence="1">
    <location>
        <begin position="192"/>
        <end position="201"/>
    </location>
</feature>
<reference evidence="3" key="1">
    <citation type="submission" date="2015-07" db="EMBL/GenBank/DDBJ databases">
        <title>MeaNS - Measles Nucleotide Surveillance Program.</title>
        <authorList>
            <person name="Tran T."/>
            <person name="Druce J."/>
        </authorList>
    </citation>
    <scope>NUCLEOTIDE SEQUENCE</scope>
    <source>
        <strain evidence="3">UCB-OBI-ISO-001</strain>
        <tissue evidence="3">Gonad</tissue>
    </source>
</reference>
<dbReference type="GO" id="GO:0046983">
    <property type="term" value="F:protein dimerization activity"/>
    <property type="evidence" value="ECO:0007669"/>
    <property type="project" value="InterPro"/>
</dbReference>
<feature type="region of interest" description="Disordered" evidence="1">
    <location>
        <begin position="1"/>
        <end position="83"/>
    </location>
</feature>
<evidence type="ECO:0000256" key="1">
    <source>
        <dbReference type="SAM" id="MobiDB-lite"/>
    </source>
</evidence>
<evidence type="ECO:0000259" key="2">
    <source>
        <dbReference type="PROSITE" id="PS50888"/>
    </source>
</evidence>
<dbReference type="GO" id="GO:0000981">
    <property type="term" value="F:DNA-binding transcription factor activity, RNA polymerase II-specific"/>
    <property type="evidence" value="ECO:0007669"/>
    <property type="project" value="TreeGrafter"/>
</dbReference>
<evidence type="ECO:0000313" key="3">
    <source>
        <dbReference type="EMBL" id="KOF93313.1"/>
    </source>
</evidence>
<gene>
    <name evidence="3" type="ORF">OCBIM_22004730mg</name>
</gene>
<dbReference type="InterPro" id="IPR036638">
    <property type="entry name" value="HLH_DNA-bd_sf"/>
</dbReference>
<dbReference type="AlphaFoldDB" id="A0A0L8HVQ7"/>
<feature type="compositionally biased region" description="Basic residues" evidence="1">
    <location>
        <begin position="69"/>
        <end position="82"/>
    </location>
</feature>
<dbReference type="PANTHER" id="PTHR19290">
    <property type="entry name" value="BASIC HELIX-LOOP-HELIX PROTEIN NEUROGENIN-RELATED"/>
    <property type="match status" value="1"/>
</dbReference>
<dbReference type="SMART" id="SM00353">
    <property type="entry name" value="HLH"/>
    <property type="match status" value="1"/>
</dbReference>
<dbReference type="SUPFAM" id="SSF47459">
    <property type="entry name" value="HLH, helix-loop-helix DNA-binding domain"/>
    <property type="match status" value="1"/>
</dbReference>
<name>A0A0L8HVQ7_OCTBM</name>
<accession>A0A0L8HVQ7</accession>
<feature type="domain" description="BHLH" evidence="2">
    <location>
        <begin position="89"/>
        <end position="141"/>
    </location>
</feature>
<dbReference type="CDD" id="cd19712">
    <property type="entry name" value="bHLH_TS_dimmed_like"/>
    <property type="match status" value="1"/>
</dbReference>
<dbReference type="OMA" id="MFNWTSK"/>
<dbReference type="PANTHER" id="PTHR19290:SF167">
    <property type="entry name" value="PROTEIN DIMMED"/>
    <property type="match status" value="1"/>
</dbReference>